<dbReference type="PROSITE" id="PS00373">
    <property type="entry name" value="GART"/>
    <property type="match status" value="1"/>
</dbReference>
<reference evidence="11 12" key="1">
    <citation type="submission" date="2023-10" db="EMBL/GenBank/DDBJ databases">
        <title>Two novel species belonging to the OM43/NOR5 clade.</title>
        <authorList>
            <person name="Park M."/>
        </authorList>
    </citation>
    <scope>NUCLEOTIDE SEQUENCE [LARGE SCALE GENOMIC DNA]</scope>
    <source>
        <strain evidence="11 12">IMCC43200</strain>
    </source>
</reference>
<gene>
    <name evidence="8 11" type="primary">fmt</name>
    <name evidence="11" type="ORF">R0135_11900</name>
</gene>
<dbReference type="EMBL" id="CP136864">
    <property type="protein sequence ID" value="WOJ92485.1"/>
    <property type="molecule type" value="Genomic_DNA"/>
</dbReference>
<evidence type="ECO:0000259" key="9">
    <source>
        <dbReference type="Pfam" id="PF00551"/>
    </source>
</evidence>
<dbReference type="InterPro" id="IPR036477">
    <property type="entry name" value="Formyl_transf_N_sf"/>
</dbReference>
<evidence type="ECO:0000256" key="8">
    <source>
        <dbReference type="HAMAP-Rule" id="MF_00182"/>
    </source>
</evidence>
<dbReference type="InterPro" id="IPR002376">
    <property type="entry name" value="Formyl_transf_N"/>
</dbReference>
<dbReference type="PANTHER" id="PTHR11138">
    <property type="entry name" value="METHIONYL-TRNA FORMYLTRANSFERASE"/>
    <property type="match status" value="1"/>
</dbReference>
<evidence type="ECO:0000256" key="6">
    <source>
        <dbReference type="ARBA" id="ARBA00022917"/>
    </source>
</evidence>
<dbReference type="GO" id="GO:0004479">
    <property type="term" value="F:methionyl-tRNA formyltransferase activity"/>
    <property type="evidence" value="ECO:0007669"/>
    <property type="project" value="UniProtKB-EC"/>
</dbReference>
<protein>
    <recommendedName>
        <fullName evidence="4 8">Methionyl-tRNA formyltransferase</fullName>
        <ecNumber evidence="3 8">2.1.2.9</ecNumber>
    </recommendedName>
</protein>
<proteinExistence type="inferred from homology"/>
<dbReference type="RefSeq" id="WP_407347084.1">
    <property type="nucleotide sequence ID" value="NZ_CP136864.1"/>
</dbReference>
<dbReference type="EC" id="2.1.2.9" evidence="3 8"/>
<evidence type="ECO:0000256" key="7">
    <source>
        <dbReference type="ARBA" id="ARBA00048558"/>
    </source>
</evidence>
<evidence type="ECO:0000256" key="1">
    <source>
        <dbReference type="ARBA" id="ARBA00002606"/>
    </source>
</evidence>
<evidence type="ECO:0000256" key="2">
    <source>
        <dbReference type="ARBA" id="ARBA00010699"/>
    </source>
</evidence>
<dbReference type="Pfam" id="PF00551">
    <property type="entry name" value="Formyl_trans_N"/>
    <property type="match status" value="1"/>
</dbReference>
<dbReference type="Proteomes" id="UP001626537">
    <property type="component" value="Chromosome"/>
</dbReference>
<dbReference type="PANTHER" id="PTHR11138:SF5">
    <property type="entry name" value="METHIONYL-TRNA FORMYLTRANSFERASE, MITOCHONDRIAL"/>
    <property type="match status" value="1"/>
</dbReference>
<comment type="similarity">
    <text evidence="2 8">Belongs to the Fmt family.</text>
</comment>
<dbReference type="InterPro" id="IPR037022">
    <property type="entry name" value="Formyl_trans_C_sf"/>
</dbReference>
<dbReference type="InterPro" id="IPR011034">
    <property type="entry name" value="Formyl_transferase-like_C_sf"/>
</dbReference>
<evidence type="ECO:0000259" key="10">
    <source>
        <dbReference type="Pfam" id="PF02911"/>
    </source>
</evidence>
<keyword evidence="12" id="KW-1185">Reference proteome</keyword>
<accession>A0ABZ0I011</accession>
<dbReference type="SUPFAM" id="SSF53328">
    <property type="entry name" value="Formyltransferase"/>
    <property type="match status" value="1"/>
</dbReference>
<keyword evidence="6 8" id="KW-0648">Protein biosynthesis</keyword>
<dbReference type="HAMAP" id="MF_00182">
    <property type="entry name" value="Formyl_trans"/>
    <property type="match status" value="1"/>
</dbReference>
<dbReference type="InterPro" id="IPR001555">
    <property type="entry name" value="GART_AS"/>
</dbReference>
<sequence>MSKLRLAFAGTPDFAAQHLAGLIGSQHELVAVLTQPDRPAGRGKKDRPSPVKILAENHQIPLLQPPSLKDPQALASIAALQLDALIVVAYGLILPQNVLDLPRYGCLNVHGSLLPRWRGAAPIQRAIEAGDKESGVTIMLMDAGLDTGPMLAHGPCAISAQTSSGDLYEQLAEIGPALLLEVLDDLPAHLSAATVQDDEQACYAAKITKEEALVDWTDAATGIARRVNAFNPAPGCYSFFEGQRLKIWEAQPVASDSDEQPGSILTSDDHGITVRCGDGAIVLQNLQMAGSKAMQARDLLRGRGDLFAPGKRFSMQAGT</sequence>
<dbReference type="InterPro" id="IPR041711">
    <property type="entry name" value="Met-tRNA-FMT_N"/>
</dbReference>
<keyword evidence="5 8" id="KW-0808">Transferase</keyword>
<evidence type="ECO:0000256" key="4">
    <source>
        <dbReference type="ARBA" id="ARBA00016014"/>
    </source>
</evidence>
<dbReference type="Gene3D" id="3.10.25.10">
    <property type="entry name" value="Formyl transferase, C-terminal domain"/>
    <property type="match status" value="1"/>
</dbReference>
<dbReference type="CDD" id="cd08646">
    <property type="entry name" value="FMT_core_Met-tRNA-FMT_N"/>
    <property type="match status" value="1"/>
</dbReference>
<evidence type="ECO:0000313" key="11">
    <source>
        <dbReference type="EMBL" id="WOJ92485.1"/>
    </source>
</evidence>
<dbReference type="CDD" id="cd08704">
    <property type="entry name" value="Met_tRNA_FMT_C"/>
    <property type="match status" value="1"/>
</dbReference>
<dbReference type="InterPro" id="IPR044135">
    <property type="entry name" value="Met-tRNA-FMT_C"/>
</dbReference>
<name>A0ABZ0I011_9GAMM</name>
<dbReference type="Pfam" id="PF02911">
    <property type="entry name" value="Formyl_trans_C"/>
    <property type="match status" value="1"/>
</dbReference>
<dbReference type="InterPro" id="IPR005793">
    <property type="entry name" value="Formyl_trans_C"/>
</dbReference>
<evidence type="ECO:0000313" key="12">
    <source>
        <dbReference type="Proteomes" id="UP001626537"/>
    </source>
</evidence>
<evidence type="ECO:0000256" key="5">
    <source>
        <dbReference type="ARBA" id="ARBA00022679"/>
    </source>
</evidence>
<organism evidence="11 12">
    <name type="scientific">Congregibacter variabilis</name>
    <dbReference type="NCBI Taxonomy" id="3081200"/>
    <lineage>
        <taxon>Bacteria</taxon>
        <taxon>Pseudomonadati</taxon>
        <taxon>Pseudomonadota</taxon>
        <taxon>Gammaproteobacteria</taxon>
        <taxon>Cellvibrionales</taxon>
        <taxon>Halieaceae</taxon>
        <taxon>Congregibacter</taxon>
    </lineage>
</organism>
<comment type="function">
    <text evidence="1 8">Attaches a formyl group to the free amino group of methionyl-tRNA(fMet). The formyl group appears to play a dual role in the initiator identity of N-formylmethionyl-tRNA by promoting its recognition by IF2 and preventing the misappropriation of this tRNA by the elongation apparatus.</text>
</comment>
<evidence type="ECO:0000256" key="3">
    <source>
        <dbReference type="ARBA" id="ARBA00012261"/>
    </source>
</evidence>
<dbReference type="SUPFAM" id="SSF50486">
    <property type="entry name" value="FMT C-terminal domain-like"/>
    <property type="match status" value="1"/>
</dbReference>
<feature type="domain" description="Formyl transferase C-terminal" evidence="10">
    <location>
        <begin position="206"/>
        <end position="303"/>
    </location>
</feature>
<dbReference type="InterPro" id="IPR005794">
    <property type="entry name" value="Fmt"/>
</dbReference>
<dbReference type="Gene3D" id="3.40.50.170">
    <property type="entry name" value="Formyl transferase, N-terminal domain"/>
    <property type="match status" value="1"/>
</dbReference>
<feature type="binding site" evidence="8">
    <location>
        <begin position="112"/>
        <end position="115"/>
    </location>
    <ligand>
        <name>(6S)-5,6,7,8-tetrahydrofolate</name>
        <dbReference type="ChEBI" id="CHEBI:57453"/>
    </ligand>
</feature>
<comment type="catalytic activity">
    <reaction evidence="7 8">
        <text>L-methionyl-tRNA(fMet) + (6R)-10-formyltetrahydrofolate = N-formyl-L-methionyl-tRNA(fMet) + (6S)-5,6,7,8-tetrahydrofolate + H(+)</text>
        <dbReference type="Rhea" id="RHEA:24380"/>
        <dbReference type="Rhea" id="RHEA-COMP:9952"/>
        <dbReference type="Rhea" id="RHEA-COMP:9953"/>
        <dbReference type="ChEBI" id="CHEBI:15378"/>
        <dbReference type="ChEBI" id="CHEBI:57453"/>
        <dbReference type="ChEBI" id="CHEBI:78530"/>
        <dbReference type="ChEBI" id="CHEBI:78844"/>
        <dbReference type="ChEBI" id="CHEBI:195366"/>
        <dbReference type="EC" id="2.1.2.9"/>
    </reaction>
</comment>
<feature type="domain" description="Formyl transferase N-terminal" evidence="9">
    <location>
        <begin position="6"/>
        <end position="183"/>
    </location>
</feature>
<dbReference type="NCBIfam" id="TIGR00460">
    <property type="entry name" value="fmt"/>
    <property type="match status" value="1"/>
</dbReference>